<dbReference type="InterPro" id="IPR023214">
    <property type="entry name" value="HAD_sf"/>
</dbReference>
<dbReference type="InterPro" id="IPR044492">
    <property type="entry name" value="P_typ_ATPase_HD_dom"/>
</dbReference>
<dbReference type="AlphaFoldDB" id="B2IVZ5"/>
<dbReference type="Pfam" id="PF00122">
    <property type="entry name" value="E1-E2_ATPase"/>
    <property type="match status" value="1"/>
</dbReference>
<dbReference type="Pfam" id="PF00690">
    <property type="entry name" value="Cation_ATPase_N"/>
    <property type="match status" value="1"/>
</dbReference>
<dbReference type="InterPro" id="IPR023299">
    <property type="entry name" value="ATPase_P-typ_cyto_dom_N"/>
</dbReference>
<comment type="subcellular location">
    <subcellularLocation>
        <location evidence="1">Membrane</location>
        <topology evidence="1">Multi-pass membrane protein</topology>
    </subcellularLocation>
</comment>
<dbReference type="InterPro" id="IPR006068">
    <property type="entry name" value="ATPase_P-typ_cation-transptr_C"/>
</dbReference>
<dbReference type="Gene3D" id="2.70.150.10">
    <property type="entry name" value="Calcium-transporting ATPase, cytoplasmic transduction domain A"/>
    <property type="match status" value="1"/>
</dbReference>
<dbReference type="FunFam" id="3.40.50.1000:FF:000028">
    <property type="entry name" value="Calcium-transporting P-type ATPase, putative"/>
    <property type="match status" value="1"/>
</dbReference>
<dbReference type="SUPFAM" id="SSF81665">
    <property type="entry name" value="Calcium ATPase, transmembrane domain M"/>
    <property type="match status" value="1"/>
</dbReference>
<reference evidence="13 14" key="2">
    <citation type="journal article" date="2013" name="Plant Physiol.">
        <title>A Nostoc punctiforme Sugar Transporter Necessary to Establish a Cyanobacterium-Plant Symbiosis.</title>
        <authorList>
            <person name="Ekman M."/>
            <person name="Picossi S."/>
            <person name="Campbell E.L."/>
            <person name="Meeks J.C."/>
            <person name="Flores E."/>
        </authorList>
    </citation>
    <scope>NUCLEOTIDE SEQUENCE [LARGE SCALE GENOMIC DNA]</scope>
    <source>
        <strain evidence="14">ATCC 29133 / PCC 73102</strain>
    </source>
</reference>
<proteinExistence type="inferred from homology"/>
<dbReference type="PANTHER" id="PTHR24093:SF506">
    <property type="entry name" value="CATION-TRANSPORTING ATPASE PMA1"/>
    <property type="match status" value="1"/>
</dbReference>
<accession>B2IVZ5</accession>
<evidence type="ECO:0000256" key="4">
    <source>
        <dbReference type="ARBA" id="ARBA00022723"/>
    </source>
</evidence>
<dbReference type="PROSITE" id="PS00154">
    <property type="entry name" value="ATPASE_E1_E2"/>
    <property type="match status" value="1"/>
</dbReference>
<comment type="similarity">
    <text evidence="2">Belongs to the cation transport ATPase (P-type) (TC 3.A.3) family. Type IIA subfamily.</text>
</comment>
<feature type="transmembrane region" description="Helical" evidence="11">
    <location>
        <begin position="883"/>
        <end position="906"/>
    </location>
</feature>
<evidence type="ECO:0000256" key="10">
    <source>
        <dbReference type="ARBA" id="ARBA00023136"/>
    </source>
</evidence>
<gene>
    <name evidence="13" type="ordered locus">Npun_R6170</name>
</gene>
<dbReference type="SUPFAM" id="SSF81653">
    <property type="entry name" value="Calcium ATPase, transduction domain A"/>
    <property type="match status" value="1"/>
</dbReference>
<dbReference type="HOGENOM" id="CLU_002360_3_0_3"/>
<keyword evidence="6" id="KW-0067">ATP-binding</keyword>
<dbReference type="GO" id="GO:0005886">
    <property type="term" value="C:plasma membrane"/>
    <property type="evidence" value="ECO:0007669"/>
    <property type="project" value="TreeGrafter"/>
</dbReference>
<dbReference type="GO" id="GO:0005524">
    <property type="term" value="F:ATP binding"/>
    <property type="evidence" value="ECO:0007669"/>
    <property type="project" value="UniProtKB-KW"/>
</dbReference>
<dbReference type="InterPro" id="IPR059000">
    <property type="entry name" value="ATPase_P-type_domA"/>
</dbReference>
<dbReference type="Gene3D" id="3.40.50.1000">
    <property type="entry name" value="HAD superfamily/HAD-like"/>
    <property type="match status" value="1"/>
</dbReference>
<keyword evidence="3 11" id="KW-0812">Transmembrane</keyword>
<dbReference type="EMBL" id="CP001037">
    <property type="protein sequence ID" value="ACC84456.1"/>
    <property type="molecule type" value="Genomic_DNA"/>
</dbReference>
<evidence type="ECO:0000256" key="2">
    <source>
        <dbReference type="ARBA" id="ARBA00005675"/>
    </source>
</evidence>
<reference evidence="14" key="1">
    <citation type="submission" date="2008-04" db="EMBL/GenBank/DDBJ databases">
        <title>Complete sequence of chromosome of Nostoc punctiforme ATCC 29133.</title>
        <authorList>
            <consortium name="US DOE Joint Genome Institute"/>
            <person name="Copeland A."/>
            <person name="Lucas S."/>
            <person name="Lapidus A."/>
            <person name="Glavina del Rio T."/>
            <person name="Dalin E."/>
            <person name="Tice H."/>
            <person name="Pitluck S."/>
            <person name="Chain P."/>
            <person name="Malfatti S."/>
            <person name="Shin M."/>
            <person name="Vergez L."/>
            <person name="Schmutz J."/>
            <person name="Larimer F."/>
            <person name="Land M."/>
            <person name="Hauser L."/>
            <person name="Kyrpides N."/>
            <person name="Kim E."/>
            <person name="Meeks J.C."/>
            <person name="Elhai J."/>
            <person name="Campbell E.L."/>
            <person name="Thiel T."/>
            <person name="Longmire J."/>
            <person name="Potts M."/>
            <person name="Atlas R."/>
        </authorList>
    </citation>
    <scope>NUCLEOTIDE SEQUENCE [LARGE SCALE GENOMIC DNA]</scope>
    <source>
        <strain evidence="14">ATCC 29133 / PCC 73102</strain>
    </source>
</reference>
<dbReference type="eggNOG" id="COG0474">
    <property type="taxonomic scope" value="Bacteria"/>
</dbReference>
<dbReference type="NCBIfam" id="TIGR01494">
    <property type="entry name" value="ATPase_P-type"/>
    <property type="match status" value="2"/>
</dbReference>
<keyword evidence="5" id="KW-0547">Nucleotide-binding</keyword>
<keyword evidence="14" id="KW-1185">Reference proteome</keyword>
<dbReference type="STRING" id="63737.Npun_R6170"/>
<dbReference type="SUPFAM" id="SSF56784">
    <property type="entry name" value="HAD-like"/>
    <property type="match status" value="1"/>
</dbReference>
<evidence type="ECO:0000256" key="1">
    <source>
        <dbReference type="ARBA" id="ARBA00004141"/>
    </source>
</evidence>
<dbReference type="Pfam" id="PF00689">
    <property type="entry name" value="Cation_ATPase_C"/>
    <property type="match status" value="1"/>
</dbReference>
<feature type="transmembrane region" description="Helical" evidence="11">
    <location>
        <begin position="740"/>
        <end position="761"/>
    </location>
</feature>
<evidence type="ECO:0000256" key="6">
    <source>
        <dbReference type="ARBA" id="ARBA00022840"/>
    </source>
</evidence>
<dbReference type="SMART" id="SM00831">
    <property type="entry name" value="Cation_ATPase_N"/>
    <property type="match status" value="1"/>
</dbReference>
<feature type="transmembrane region" description="Helical" evidence="11">
    <location>
        <begin position="298"/>
        <end position="323"/>
    </location>
</feature>
<dbReference type="PANTHER" id="PTHR24093">
    <property type="entry name" value="CATION TRANSPORTING ATPASE"/>
    <property type="match status" value="1"/>
</dbReference>
<dbReference type="GO" id="GO:0005388">
    <property type="term" value="F:P-type calcium transporter activity"/>
    <property type="evidence" value="ECO:0007669"/>
    <property type="project" value="TreeGrafter"/>
</dbReference>
<dbReference type="RefSeq" id="WP_012412396.1">
    <property type="nucleotide sequence ID" value="NC_010628.1"/>
</dbReference>
<dbReference type="InterPro" id="IPR004014">
    <property type="entry name" value="ATPase_P-typ_cation-transptr_N"/>
</dbReference>
<dbReference type="InterPro" id="IPR008250">
    <property type="entry name" value="ATPase_P-typ_transduc_dom_A_sf"/>
</dbReference>
<feature type="transmembrane region" description="Helical" evidence="11">
    <location>
        <begin position="817"/>
        <end position="837"/>
    </location>
</feature>
<keyword evidence="4" id="KW-0479">Metal-binding</keyword>
<dbReference type="PRINTS" id="PR00120">
    <property type="entry name" value="HATPASE"/>
</dbReference>
<keyword evidence="8" id="KW-1278">Translocase</keyword>
<organism evidence="13 14">
    <name type="scientific">Nostoc punctiforme (strain ATCC 29133 / PCC 73102)</name>
    <dbReference type="NCBI Taxonomy" id="63737"/>
    <lineage>
        <taxon>Bacteria</taxon>
        <taxon>Bacillati</taxon>
        <taxon>Cyanobacteriota</taxon>
        <taxon>Cyanophyceae</taxon>
        <taxon>Nostocales</taxon>
        <taxon>Nostocaceae</taxon>
        <taxon>Nostoc</taxon>
    </lineage>
</organism>
<keyword evidence="10 11" id="KW-0472">Membrane</keyword>
<dbReference type="SFLD" id="SFLDG00002">
    <property type="entry name" value="C1.7:_P-type_atpase_like"/>
    <property type="match status" value="1"/>
</dbReference>
<dbReference type="PRINTS" id="PR00119">
    <property type="entry name" value="CATATPASE"/>
</dbReference>
<evidence type="ECO:0000256" key="7">
    <source>
        <dbReference type="ARBA" id="ARBA00022842"/>
    </source>
</evidence>
<dbReference type="GO" id="GO:0046872">
    <property type="term" value="F:metal ion binding"/>
    <property type="evidence" value="ECO:0007669"/>
    <property type="project" value="UniProtKB-KW"/>
</dbReference>
<dbReference type="GO" id="GO:0016887">
    <property type="term" value="F:ATP hydrolysis activity"/>
    <property type="evidence" value="ECO:0007669"/>
    <property type="project" value="InterPro"/>
</dbReference>
<dbReference type="InterPro" id="IPR001757">
    <property type="entry name" value="P_typ_ATPase"/>
</dbReference>
<dbReference type="CDD" id="cd02089">
    <property type="entry name" value="P-type_ATPase_Ca_prok"/>
    <property type="match status" value="1"/>
</dbReference>
<evidence type="ECO:0000259" key="12">
    <source>
        <dbReference type="SMART" id="SM00831"/>
    </source>
</evidence>
<dbReference type="Gene3D" id="3.40.1110.10">
    <property type="entry name" value="Calcium-transporting ATPase, cytoplasmic domain N"/>
    <property type="match status" value="1"/>
</dbReference>
<feature type="transmembrane region" description="Helical" evidence="11">
    <location>
        <begin position="265"/>
        <end position="286"/>
    </location>
</feature>
<evidence type="ECO:0000256" key="11">
    <source>
        <dbReference type="SAM" id="Phobius"/>
    </source>
</evidence>
<dbReference type="EnsemblBacteria" id="ACC84456">
    <property type="protein sequence ID" value="ACC84456"/>
    <property type="gene ID" value="Npun_R6170"/>
</dbReference>
<evidence type="ECO:0000256" key="5">
    <source>
        <dbReference type="ARBA" id="ARBA00022741"/>
    </source>
</evidence>
<sequence>MSANSLPEGAAVWHSLEVDKALELLDSNADSGLTPQEIQQRLQKYGPNELEESAGRSAWEILLDQFKNIMLLMLIGVALISGFLDLMALREGRLKPGEVPFKDTIAILAIVILNGILGYVQESRAEKALAALKKMTSPLVRVIRDTRLVEIAAKELVPGDVMLLEAGMQIAADGRLIEQSNLQVRESALTGEAEAVNKQASLKLLEETSLGDRLNVVYQGTEVVQGRAKVLVTNTGMTTELGKIAAMLQAVESEPTPLQQRMTQLGNVLVTGSLILVAIVVVGGVIKDGGFKNIQELLEVSLSMAVAVVPEGLPAVITVTLALGTQRMVRQNALIRKLPAVETLGSVTTICSDKTGTLTQNKMVVQSVSTNNKTFRVIGEGYAPTGDFQLDGQKISLEDSPEISALSVACAICNDSVLQKEQGEWAILGDPTEGALLTLAGKAGIEKDQWNSKLPRVAEFPFSSERKRMSVISQVEGVATGDASSRGIDPAIAGFLQSESYLMFTKGSPELTLARSAQIHLGNHSVPLTEEQRQKILAENDLMASKGLRVLGFAYKPLAEIPPEGSDEASEQGLVWLGLVGMLDAPRPEVRAAVQECRDAGIRPVMITGDHQLTARAIATDLGIAQEGDRVLTGQELQRMTDQELEQNVDLVSIYARVSPEHKLRIVQALQRRGRFVAMTGDGVNDAPALKQADIGIAMGITGTDVSKEASDMVLLDDNFATIVSATKEGRVVYTNIRRFIKYILGSNIGEVLTIAAAPLIGLGGVPLTPLQILWMNLVTDGLPALALAVEPPEPDVMQRPPFSPRESIFARGLGSYMIRIGIIFAIITIALMWWAYQHTHAAGYQGDPETWKTMVFTTLCIAQMGHAIAIRSNNRLTIEMNPFSNIFVLAAVVVTTILQLMLVYVPPLRDFFGTHYLNMQELGVCIGFSALMFVWIEAEKIFLRIMGKKAV</sequence>
<keyword evidence="7" id="KW-0460">Magnesium</keyword>
<feature type="transmembrane region" description="Helical" evidence="11">
    <location>
        <begin position="918"/>
        <end position="937"/>
    </location>
</feature>
<dbReference type="SUPFAM" id="SSF81660">
    <property type="entry name" value="Metal cation-transporting ATPase, ATP-binding domain N"/>
    <property type="match status" value="1"/>
</dbReference>
<dbReference type="InterPro" id="IPR018303">
    <property type="entry name" value="ATPase_P-typ_P_site"/>
</dbReference>
<dbReference type="InterPro" id="IPR023298">
    <property type="entry name" value="ATPase_P-typ_TM_dom_sf"/>
</dbReference>
<dbReference type="SFLD" id="SFLDF00027">
    <property type="entry name" value="p-type_atpase"/>
    <property type="match status" value="1"/>
</dbReference>
<evidence type="ECO:0000256" key="8">
    <source>
        <dbReference type="ARBA" id="ARBA00022967"/>
    </source>
</evidence>
<dbReference type="OrthoDB" id="499468at2"/>
<feature type="domain" description="Cation-transporting P-type ATPase N-terminal" evidence="12">
    <location>
        <begin position="12"/>
        <end position="86"/>
    </location>
</feature>
<protein>
    <submittedName>
        <fullName evidence="13">ATPase, P-type (Transporting), HAD superfamily, subfamily IC</fullName>
    </submittedName>
</protein>
<dbReference type="KEGG" id="npu:Npun_R6170"/>
<name>B2IVZ5_NOSP7</name>
<dbReference type="Gene3D" id="1.20.1110.10">
    <property type="entry name" value="Calcium-transporting ATPase, transmembrane domain"/>
    <property type="match status" value="1"/>
</dbReference>
<keyword evidence="9 11" id="KW-1133">Transmembrane helix</keyword>
<feature type="transmembrane region" description="Helical" evidence="11">
    <location>
        <begin position="69"/>
        <end position="89"/>
    </location>
</feature>
<dbReference type="Proteomes" id="UP000001191">
    <property type="component" value="Chromosome"/>
</dbReference>
<evidence type="ECO:0000313" key="13">
    <source>
        <dbReference type="EMBL" id="ACC84456.1"/>
    </source>
</evidence>
<dbReference type="Pfam" id="PF13246">
    <property type="entry name" value="Cation_ATPase"/>
    <property type="match status" value="1"/>
</dbReference>
<dbReference type="PhylomeDB" id="B2IVZ5"/>
<dbReference type="InterPro" id="IPR036412">
    <property type="entry name" value="HAD-like_sf"/>
</dbReference>
<evidence type="ECO:0000256" key="9">
    <source>
        <dbReference type="ARBA" id="ARBA00022989"/>
    </source>
</evidence>
<evidence type="ECO:0000256" key="3">
    <source>
        <dbReference type="ARBA" id="ARBA00022692"/>
    </source>
</evidence>
<evidence type="ECO:0000313" key="14">
    <source>
        <dbReference type="Proteomes" id="UP000001191"/>
    </source>
</evidence>
<feature type="transmembrane region" description="Helical" evidence="11">
    <location>
        <begin position="101"/>
        <end position="120"/>
    </location>
</feature>
<dbReference type="SFLD" id="SFLDS00003">
    <property type="entry name" value="Haloacid_Dehalogenase"/>
    <property type="match status" value="1"/>
</dbReference>